<keyword evidence="2" id="KW-1185">Reference proteome</keyword>
<sequence length="95" mass="10816">MSLFLGKISTCFMENETGIGTAVERVRTNGKNTCSTQDAFFQSNTAFVETQVSTMMKEMSYCAVLVHFEWLNVFNFFRYPIKLYSIPHVVSCCTS</sequence>
<dbReference type="EMBL" id="CACVBM020001351">
    <property type="protein sequence ID" value="CAA7046578.1"/>
    <property type="molecule type" value="Genomic_DNA"/>
</dbReference>
<name>A0A6D2K1V2_9BRAS</name>
<gene>
    <name evidence="1" type="ORF">MERR_LOCUS33813</name>
</gene>
<evidence type="ECO:0000313" key="2">
    <source>
        <dbReference type="Proteomes" id="UP000467841"/>
    </source>
</evidence>
<protein>
    <submittedName>
        <fullName evidence="1">Uncharacterized protein</fullName>
    </submittedName>
</protein>
<proteinExistence type="predicted"/>
<dbReference type="AlphaFoldDB" id="A0A6D2K1V2"/>
<organism evidence="1 2">
    <name type="scientific">Microthlaspi erraticum</name>
    <dbReference type="NCBI Taxonomy" id="1685480"/>
    <lineage>
        <taxon>Eukaryota</taxon>
        <taxon>Viridiplantae</taxon>
        <taxon>Streptophyta</taxon>
        <taxon>Embryophyta</taxon>
        <taxon>Tracheophyta</taxon>
        <taxon>Spermatophyta</taxon>
        <taxon>Magnoliopsida</taxon>
        <taxon>eudicotyledons</taxon>
        <taxon>Gunneridae</taxon>
        <taxon>Pentapetalae</taxon>
        <taxon>rosids</taxon>
        <taxon>malvids</taxon>
        <taxon>Brassicales</taxon>
        <taxon>Brassicaceae</taxon>
        <taxon>Coluteocarpeae</taxon>
        <taxon>Microthlaspi</taxon>
    </lineage>
</organism>
<reference evidence="1" key="1">
    <citation type="submission" date="2020-01" db="EMBL/GenBank/DDBJ databases">
        <authorList>
            <person name="Mishra B."/>
        </authorList>
    </citation>
    <scope>NUCLEOTIDE SEQUENCE [LARGE SCALE GENOMIC DNA]</scope>
</reference>
<accession>A0A6D2K1V2</accession>
<evidence type="ECO:0000313" key="1">
    <source>
        <dbReference type="EMBL" id="CAA7046578.1"/>
    </source>
</evidence>
<comment type="caution">
    <text evidence="1">The sequence shown here is derived from an EMBL/GenBank/DDBJ whole genome shotgun (WGS) entry which is preliminary data.</text>
</comment>
<dbReference type="Proteomes" id="UP000467841">
    <property type="component" value="Unassembled WGS sequence"/>
</dbReference>